<dbReference type="EMBL" id="JABSTQ010010265">
    <property type="protein sequence ID" value="KAG0422161.1"/>
    <property type="molecule type" value="Genomic_DNA"/>
</dbReference>
<name>A0AC60PMQ2_IXOPE</name>
<comment type="caution">
    <text evidence="1">The sequence shown here is derived from an EMBL/GenBank/DDBJ whole genome shotgun (WGS) entry which is preliminary data.</text>
</comment>
<keyword evidence="2" id="KW-1185">Reference proteome</keyword>
<dbReference type="Proteomes" id="UP000805193">
    <property type="component" value="Unassembled WGS sequence"/>
</dbReference>
<organism evidence="1 2">
    <name type="scientific">Ixodes persulcatus</name>
    <name type="common">Taiga tick</name>
    <dbReference type="NCBI Taxonomy" id="34615"/>
    <lineage>
        <taxon>Eukaryota</taxon>
        <taxon>Metazoa</taxon>
        <taxon>Ecdysozoa</taxon>
        <taxon>Arthropoda</taxon>
        <taxon>Chelicerata</taxon>
        <taxon>Arachnida</taxon>
        <taxon>Acari</taxon>
        <taxon>Parasitiformes</taxon>
        <taxon>Ixodida</taxon>
        <taxon>Ixodoidea</taxon>
        <taxon>Ixodidae</taxon>
        <taxon>Ixodinae</taxon>
        <taxon>Ixodes</taxon>
    </lineage>
</organism>
<proteinExistence type="predicted"/>
<reference evidence="1 2" key="1">
    <citation type="journal article" date="2020" name="Cell">
        <title>Large-Scale Comparative Analyses of Tick Genomes Elucidate Their Genetic Diversity and Vector Capacities.</title>
        <authorList>
            <consortium name="Tick Genome and Microbiome Consortium (TIGMIC)"/>
            <person name="Jia N."/>
            <person name="Wang J."/>
            <person name="Shi W."/>
            <person name="Du L."/>
            <person name="Sun Y."/>
            <person name="Zhan W."/>
            <person name="Jiang J.F."/>
            <person name="Wang Q."/>
            <person name="Zhang B."/>
            <person name="Ji P."/>
            <person name="Bell-Sakyi L."/>
            <person name="Cui X.M."/>
            <person name="Yuan T.T."/>
            <person name="Jiang B.G."/>
            <person name="Yang W.F."/>
            <person name="Lam T.T."/>
            <person name="Chang Q.C."/>
            <person name="Ding S.J."/>
            <person name="Wang X.J."/>
            <person name="Zhu J.G."/>
            <person name="Ruan X.D."/>
            <person name="Zhao L."/>
            <person name="Wei J.T."/>
            <person name="Ye R.Z."/>
            <person name="Que T.C."/>
            <person name="Du C.H."/>
            <person name="Zhou Y.H."/>
            <person name="Cheng J.X."/>
            <person name="Dai P.F."/>
            <person name="Guo W.B."/>
            <person name="Han X.H."/>
            <person name="Huang E.J."/>
            <person name="Li L.F."/>
            <person name="Wei W."/>
            <person name="Gao Y.C."/>
            <person name="Liu J.Z."/>
            <person name="Shao H.Z."/>
            <person name="Wang X."/>
            <person name="Wang C.C."/>
            <person name="Yang T.C."/>
            <person name="Huo Q.B."/>
            <person name="Li W."/>
            <person name="Chen H.Y."/>
            <person name="Chen S.E."/>
            <person name="Zhou L.G."/>
            <person name="Ni X.B."/>
            <person name="Tian J.H."/>
            <person name="Sheng Y."/>
            <person name="Liu T."/>
            <person name="Pan Y.S."/>
            <person name="Xia L.Y."/>
            <person name="Li J."/>
            <person name="Zhao F."/>
            <person name="Cao W.C."/>
        </authorList>
    </citation>
    <scope>NUCLEOTIDE SEQUENCE [LARGE SCALE GENOMIC DNA]</scope>
    <source>
        <strain evidence="1">Iper-2018</strain>
    </source>
</reference>
<gene>
    <name evidence="1" type="ORF">HPB47_002002</name>
</gene>
<accession>A0AC60PMQ2</accession>
<evidence type="ECO:0000313" key="2">
    <source>
        <dbReference type="Proteomes" id="UP000805193"/>
    </source>
</evidence>
<evidence type="ECO:0000313" key="1">
    <source>
        <dbReference type="EMBL" id="KAG0422161.1"/>
    </source>
</evidence>
<sequence>MRARNVPLSGELLQQKARDFACILGCDDFKASSGWLQRFKDRHSIVGKVVSGESAAADAIGAADWLRDCESTGPSADIADSWQQLCEQGAVPSNVTLQDYISSDACVIVTEEMDDEAIIESVTNKRMREDEVDEEPEAPTYVPTSKEVMDAIDLLRTYAGAQSQEQALAALSTYERHVTPMLWTKRQTKLTDFMTAP</sequence>
<protein>
    <submittedName>
        <fullName evidence="1">Uncharacterized protein</fullName>
    </submittedName>
</protein>